<comment type="caution">
    <text evidence="1">The sequence shown here is derived from an EMBL/GenBank/DDBJ whole genome shotgun (WGS) entry which is preliminary data.</text>
</comment>
<proteinExistence type="predicted"/>
<evidence type="ECO:0000313" key="2">
    <source>
        <dbReference type="Proteomes" id="UP000193944"/>
    </source>
</evidence>
<reference evidence="1 2" key="1">
    <citation type="submission" date="2016-08" db="EMBL/GenBank/DDBJ databases">
        <title>A Parts List for Fungal Cellulosomes Revealed by Comparative Genomics.</title>
        <authorList>
            <consortium name="DOE Joint Genome Institute"/>
            <person name="Haitjema C.H."/>
            <person name="Gilmore S.P."/>
            <person name="Henske J.K."/>
            <person name="Solomon K.V."/>
            <person name="De Groot R."/>
            <person name="Kuo A."/>
            <person name="Mondo S.J."/>
            <person name="Salamov A.A."/>
            <person name="Labutti K."/>
            <person name="Zhao Z."/>
            <person name="Chiniquy J."/>
            <person name="Barry K."/>
            <person name="Brewer H.M."/>
            <person name="Purvine S.O."/>
            <person name="Wright A.T."/>
            <person name="Boxma B."/>
            <person name="Van Alen T."/>
            <person name="Hackstein J.H."/>
            <person name="Baker S.E."/>
            <person name="Grigoriev I.V."/>
            <person name="O'Malley M.A."/>
        </authorList>
    </citation>
    <scope>NUCLEOTIDE SEQUENCE [LARGE SCALE GENOMIC DNA]</scope>
    <source>
        <strain evidence="1 2">S4</strain>
    </source>
</reference>
<dbReference type="EMBL" id="MCFG01000314">
    <property type="protein sequence ID" value="ORX76162.1"/>
    <property type="molecule type" value="Genomic_DNA"/>
</dbReference>
<dbReference type="OrthoDB" id="25399at2759"/>
<reference evidence="1 2" key="2">
    <citation type="submission" date="2016-08" db="EMBL/GenBank/DDBJ databases">
        <title>Pervasive Adenine N6-methylation of Active Genes in Fungi.</title>
        <authorList>
            <consortium name="DOE Joint Genome Institute"/>
            <person name="Mondo S.J."/>
            <person name="Dannebaum R.O."/>
            <person name="Kuo R.C."/>
            <person name="Labutti K."/>
            <person name="Haridas S."/>
            <person name="Kuo A."/>
            <person name="Salamov A."/>
            <person name="Ahrendt S.R."/>
            <person name="Lipzen A."/>
            <person name="Sullivan W."/>
            <person name="Andreopoulos W.B."/>
            <person name="Clum A."/>
            <person name="Lindquist E."/>
            <person name="Daum C."/>
            <person name="Ramamoorthy G.K."/>
            <person name="Gryganskyi A."/>
            <person name="Culley D."/>
            <person name="Magnuson J.K."/>
            <person name="James T.Y."/>
            <person name="O'Malley M.A."/>
            <person name="Stajich J.E."/>
            <person name="Spatafora J.W."/>
            <person name="Visel A."/>
            <person name="Grigoriev I.V."/>
        </authorList>
    </citation>
    <scope>NUCLEOTIDE SEQUENCE [LARGE SCALE GENOMIC DNA]</scope>
    <source>
        <strain evidence="1 2">S4</strain>
    </source>
</reference>
<organism evidence="1 2">
    <name type="scientific">Anaeromyces robustus</name>
    <dbReference type="NCBI Taxonomy" id="1754192"/>
    <lineage>
        <taxon>Eukaryota</taxon>
        <taxon>Fungi</taxon>
        <taxon>Fungi incertae sedis</taxon>
        <taxon>Chytridiomycota</taxon>
        <taxon>Chytridiomycota incertae sedis</taxon>
        <taxon>Neocallimastigomycetes</taxon>
        <taxon>Neocallimastigales</taxon>
        <taxon>Neocallimastigaceae</taxon>
        <taxon>Anaeromyces</taxon>
    </lineage>
</organism>
<protein>
    <recommendedName>
        <fullName evidence="3">CoA-dependent acyltransferase</fullName>
    </recommendedName>
</protein>
<sequence>MWEEYIKKDNRIIRPLDGYECCLIGSYLNVTDVFSKFSTEEFKKKAQENLTKIEIFNYSIKLMDGHSFWIKKPFKIHIEEIKWTEAEEIENVLKNEYKTITPNQNVRKEEENDIIECFLFRICQLKNNKTKLTFSALHAVSDGRTIFYMYDLLRKIINNETLEKMDAPLCSFNQLDNFQNLNPSIYNQPPKTWYEINELSILPKISGIINYVTIHNIYDYPPISKFCKENNVTVQAMLIAMASRATRKFNKLSKETPIWNYTPCDARPSPYATETFKNQKFFCNAGALFPCVIGQETLLEDIKHCMKQLLESKPKLENISQILRSGMSVDPITLKYTPPEKMPDFHKQPVVISSNIGRINGNNPLFNLSMDCPNEFYSFGTHCYHTDNKIYLATITPINIDKNLLNCLKEEMDLIFNLQKE</sequence>
<evidence type="ECO:0000313" key="1">
    <source>
        <dbReference type="EMBL" id="ORX76162.1"/>
    </source>
</evidence>
<evidence type="ECO:0008006" key="3">
    <source>
        <dbReference type="Google" id="ProtNLM"/>
    </source>
</evidence>
<gene>
    <name evidence="1" type="ORF">BCR32DRAFT_271436</name>
</gene>
<name>A0A1Y1WRR7_9FUNG</name>
<dbReference type="AlphaFoldDB" id="A0A1Y1WRR7"/>
<dbReference type="Proteomes" id="UP000193944">
    <property type="component" value="Unassembled WGS sequence"/>
</dbReference>
<accession>A0A1Y1WRR7</accession>
<keyword evidence="2" id="KW-1185">Reference proteome</keyword>